<dbReference type="Proteomes" id="UP000494040">
    <property type="component" value="Unassembled WGS sequence"/>
</dbReference>
<feature type="repeat" description="RCC1" evidence="2">
    <location>
        <begin position="270"/>
        <end position="318"/>
    </location>
</feature>
<dbReference type="InterPro" id="IPR051709">
    <property type="entry name" value="Ub-ligase/GTPase-reg"/>
</dbReference>
<dbReference type="AlphaFoldDB" id="A0A8I6SC48"/>
<feature type="repeat" description="RCC1" evidence="2">
    <location>
        <begin position="216"/>
        <end position="269"/>
    </location>
</feature>
<dbReference type="Pfam" id="PF25390">
    <property type="entry name" value="WD40_RLD"/>
    <property type="match status" value="1"/>
</dbReference>
<sequence length="369" mass="41297">MHRLTAPKTLWAWGNNNFGQLGLDSEEPYFSVPEQVDLKSLDLKADEIKGIYTGTYNTFMVLKNGIVYGTGLNNVAQLGANPLIVRKFTLLDNLDDYCIRDMAVGYEVIYAITDNGTLIGWGSNALGKLSLDPNKFLTCRIPVEIYDDVKKIAVGNNFVIILTNEGEVLTFGDGRMGQLGRECSEKFWKVKPMQFDMPVRSITCGQFHGLLITENNRIFTWGSNNWGQLGIEPDKIMNPLPVELTFPVPIDRKTKIRCGWRHSAVFFSKGQIFQWGDNNQKQFVSGTGLEYFPFQFREEFIVNKVAIGFAHTLVIIEKGIIMAWGDNTSGSCGIGTITNLTLPLKYRTGVKTAAIRIFAGYKQSFALAL</sequence>
<evidence type="ECO:0000256" key="2">
    <source>
        <dbReference type="PROSITE-ProRule" id="PRU00235"/>
    </source>
</evidence>
<feature type="repeat" description="RCC1" evidence="2">
    <location>
        <begin position="116"/>
        <end position="165"/>
    </location>
</feature>
<evidence type="ECO:0000259" key="3">
    <source>
        <dbReference type="Pfam" id="PF25390"/>
    </source>
</evidence>
<evidence type="ECO:0000256" key="1">
    <source>
        <dbReference type="ARBA" id="ARBA00022737"/>
    </source>
</evidence>
<dbReference type="InterPro" id="IPR000408">
    <property type="entry name" value="Reg_chr_condens"/>
</dbReference>
<dbReference type="OrthoDB" id="10256179at2759"/>
<accession>A0A8I6SC48</accession>
<reference evidence="4" key="1">
    <citation type="submission" date="2022-01" db="UniProtKB">
        <authorList>
            <consortium name="EnsemblMetazoa"/>
        </authorList>
    </citation>
    <scope>IDENTIFICATION</scope>
</reference>
<keyword evidence="5" id="KW-1185">Reference proteome</keyword>
<dbReference type="PROSITE" id="PS00626">
    <property type="entry name" value="RCC1_2"/>
    <property type="match status" value="1"/>
</dbReference>
<keyword evidence="1" id="KW-0677">Repeat</keyword>
<dbReference type="EnsemblMetazoa" id="XM_014406226.1">
    <property type="protein sequence ID" value="XP_014261712.1"/>
    <property type="gene ID" value="LOC106673866"/>
</dbReference>
<dbReference type="PRINTS" id="PR00633">
    <property type="entry name" value="RCCNDNSATION"/>
</dbReference>
<feature type="repeat" description="RCC1" evidence="2">
    <location>
        <begin position="319"/>
        <end position="369"/>
    </location>
</feature>
<dbReference type="InterPro" id="IPR058923">
    <property type="entry name" value="RCC1-like_dom"/>
</dbReference>
<dbReference type="SUPFAM" id="SSF50985">
    <property type="entry name" value="RCC1/BLIP-II"/>
    <property type="match status" value="1"/>
</dbReference>
<proteinExistence type="predicted"/>
<feature type="repeat" description="RCC1" evidence="2">
    <location>
        <begin position="166"/>
        <end position="215"/>
    </location>
</feature>
<dbReference type="KEGG" id="clec:106673866"/>
<protein>
    <recommendedName>
        <fullName evidence="3">RCC1-like domain-containing protein</fullName>
    </recommendedName>
</protein>
<dbReference type="GeneID" id="106673866"/>
<evidence type="ECO:0000313" key="5">
    <source>
        <dbReference type="Proteomes" id="UP000494040"/>
    </source>
</evidence>
<dbReference type="PANTHER" id="PTHR45622">
    <property type="entry name" value="UBIQUITIN-PROTEIN LIGASE E3A-RELATED"/>
    <property type="match status" value="1"/>
</dbReference>
<feature type="repeat" description="RCC1" evidence="2">
    <location>
        <begin position="8"/>
        <end position="64"/>
    </location>
</feature>
<feature type="domain" description="RCC1-like" evidence="3">
    <location>
        <begin position="10"/>
        <end position="366"/>
    </location>
</feature>
<dbReference type="InterPro" id="IPR009091">
    <property type="entry name" value="RCC1/BLIP-II"/>
</dbReference>
<dbReference type="OMA" id="LTWGRNQ"/>
<dbReference type="Gene3D" id="2.130.10.30">
    <property type="entry name" value="Regulator of chromosome condensation 1/beta-lactamase-inhibitor protein II"/>
    <property type="match status" value="2"/>
</dbReference>
<name>A0A8I6SC48_CIMLE</name>
<dbReference type="PANTHER" id="PTHR45622:SF58">
    <property type="entry name" value="REGULATOR OF CHROMOSOME CONDENSATION DOMAIN-CONTAINING PROTEIN"/>
    <property type="match status" value="1"/>
</dbReference>
<evidence type="ECO:0000313" key="4">
    <source>
        <dbReference type="EnsemblMetazoa" id="XP_014261712.1"/>
    </source>
</evidence>
<dbReference type="PROSITE" id="PS50012">
    <property type="entry name" value="RCC1_3"/>
    <property type="match status" value="6"/>
</dbReference>
<organism evidence="4 5">
    <name type="scientific">Cimex lectularius</name>
    <name type="common">Bed bug</name>
    <name type="synonym">Acanthia lectularia</name>
    <dbReference type="NCBI Taxonomy" id="79782"/>
    <lineage>
        <taxon>Eukaryota</taxon>
        <taxon>Metazoa</taxon>
        <taxon>Ecdysozoa</taxon>
        <taxon>Arthropoda</taxon>
        <taxon>Hexapoda</taxon>
        <taxon>Insecta</taxon>
        <taxon>Pterygota</taxon>
        <taxon>Neoptera</taxon>
        <taxon>Paraneoptera</taxon>
        <taxon>Hemiptera</taxon>
        <taxon>Heteroptera</taxon>
        <taxon>Panheteroptera</taxon>
        <taxon>Cimicomorpha</taxon>
        <taxon>Cimicidae</taxon>
        <taxon>Cimex</taxon>
    </lineage>
</organism>
<dbReference type="RefSeq" id="XP_014261712.1">
    <property type="nucleotide sequence ID" value="XM_014406226.1"/>
</dbReference>